<keyword evidence="6 7" id="KW-0249">Electron transport</keyword>
<feature type="domain" description="Flavodoxin-like" evidence="8">
    <location>
        <begin position="4"/>
        <end position="165"/>
    </location>
</feature>
<comment type="function">
    <text evidence="7">Low-potential electron donor to a number of redox enzymes.</text>
</comment>
<evidence type="ECO:0000256" key="5">
    <source>
        <dbReference type="ARBA" id="ARBA00022643"/>
    </source>
</evidence>
<keyword evidence="5 7" id="KW-0288">FMN</keyword>
<comment type="caution">
    <text evidence="9">The sequence shown here is derived from an EMBL/GenBank/DDBJ whole genome shotgun (WGS) entry which is preliminary data.</text>
</comment>
<dbReference type="EMBL" id="VULU01000051">
    <property type="protein sequence ID" value="MSS50416.1"/>
    <property type="molecule type" value="Genomic_DNA"/>
</dbReference>
<dbReference type="PIRSF" id="PIRSF038996">
    <property type="entry name" value="FldA"/>
    <property type="match status" value="1"/>
</dbReference>
<sequence length="168" mass="17921">MKKIGIFYGSSTGTCESLAEQLAGELGVTGGDVHSADKLTAELANTYDVLVLGTSTWGDGELQDDWYDAIKVLKGMDLHGKEVALFGCGDSESYCDTFCDGMGILYEDLKDTGCTFLGNRISTDEYSFSGSIAVVDGYFVGLALDDVNESGKTASRISAWAADLKKNF</sequence>
<protein>
    <recommendedName>
        <fullName evidence="7">Flavodoxin</fullName>
    </recommendedName>
</protein>
<dbReference type="RefSeq" id="WP_154577714.1">
    <property type="nucleotide sequence ID" value="NZ_VULU01000051.1"/>
</dbReference>
<dbReference type="InterPro" id="IPR008254">
    <property type="entry name" value="Flavodoxin/NO_synth"/>
</dbReference>
<reference evidence="9 10" key="1">
    <citation type="submission" date="2019-09" db="EMBL/GenBank/DDBJ databases">
        <title>In-depth cultivation of the pig gut microbiome towards novel bacterial diversity and tailored functional studies.</title>
        <authorList>
            <person name="Wylensek D."/>
            <person name="Hitch T.C.A."/>
            <person name="Clavel T."/>
        </authorList>
    </citation>
    <scope>NUCLEOTIDE SEQUENCE [LARGE SCALE GENOMIC DNA]</scope>
    <source>
        <strain evidence="9 10">WCA-389-WT-3C</strain>
    </source>
</reference>
<dbReference type="NCBIfam" id="NF006738">
    <property type="entry name" value="PRK09267.1-4"/>
    <property type="match status" value="1"/>
</dbReference>
<gene>
    <name evidence="9" type="primary">fldA</name>
    <name evidence="9" type="ORF">FYJ30_19525</name>
</gene>
<keyword evidence="4 7" id="KW-0285">Flavoprotein</keyword>
<evidence type="ECO:0000256" key="6">
    <source>
        <dbReference type="ARBA" id="ARBA00022982"/>
    </source>
</evidence>
<evidence type="ECO:0000256" key="1">
    <source>
        <dbReference type="ARBA" id="ARBA00001917"/>
    </source>
</evidence>
<dbReference type="GO" id="GO:0010181">
    <property type="term" value="F:FMN binding"/>
    <property type="evidence" value="ECO:0007669"/>
    <property type="project" value="UniProtKB-UniRule"/>
</dbReference>
<dbReference type="InterPro" id="IPR010086">
    <property type="entry name" value="Flavodoxin_lc"/>
</dbReference>
<comment type="cofactor">
    <cofactor evidence="1 7">
        <name>FMN</name>
        <dbReference type="ChEBI" id="CHEBI:58210"/>
    </cofactor>
</comment>
<dbReference type="InterPro" id="IPR050619">
    <property type="entry name" value="Flavodoxin"/>
</dbReference>
<dbReference type="Gene3D" id="3.40.50.360">
    <property type="match status" value="1"/>
</dbReference>
<dbReference type="NCBIfam" id="TIGR01752">
    <property type="entry name" value="flav_long"/>
    <property type="match status" value="1"/>
</dbReference>
<dbReference type="NCBIfam" id="NF006739">
    <property type="entry name" value="PRK09267.1-5"/>
    <property type="match status" value="1"/>
</dbReference>
<dbReference type="PANTHER" id="PTHR42809">
    <property type="entry name" value="FLAVODOXIN 2"/>
    <property type="match status" value="1"/>
</dbReference>
<evidence type="ECO:0000313" key="9">
    <source>
        <dbReference type="EMBL" id="MSS50416.1"/>
    </source>
</evidence>
<organism evidence="9 10">
    <name type="scientific">Phocaeicola vulgatus</name>
    <name type="common">Bacteroides vulgatus</name>
    <dbReference type="NCBI Taxonomy" id="821"/>
    <lineage>
        <taxon>Bacteria</taxon>
        <taxon>Pseudomonadati</taxon>
        <taxon>Bacteroidota</taxon>
        <taxon>Bacteroidia</taxon>
        <taxon>Bacteroidales</taxon>
        <taxon>Bacteroidaceae</taxon>
        <taxon>Phocaeicola</taxon>
    </lineage>
</organism>
<dbReference type="PRINTS" id="PR00369">
    <property type="entry name" value="FLAVODOXIN"/>
</dbReference>
<keyword evidence="3 7" id="KW-0813">Transport</keyword>
<dbReference type="PROSITE" id="PS50902">
    <property type="entry name" value="FLAVODOXIN_LIKE"/>
    <property type="match status" value="1"/>
</dbReference>
<dbReference type="SUPFAM" id="SSF52218">
    <property type="entry name" value="Flavoproteins"/>
    <property type="match status" value="1"/>
</dbReference>
<name>A0A7K0JKK5_PHOVU</name>
<evidence type="ECO:0000259" key="8">
    <source>
        <dbReference type="PROSITE" id="PS50902"/>
    </source>
</evidence>
<evidence type="ECO:0000313" key="10">
    <source>
        <dbReference type="Proteomes" id="UP000460950"/>
    </source>
</evidence>
<accession>A0A7K0JKK5</accession>
<dbReference type="InterPro" id="IPR029039">
    <property type="entry name" value="Flavoprotein-like_sf"/>
</dbReference>
<proteinExistence type="inferred from homology"/>
<dbReference type="AlphaFoldDB" id="A0A7K0JKK5"/>
<evidence type="ECO:0000256" key="7">
    <source>
        <dbReference type="PIRNR" id="PIRNR038996"/>
    </source>
</evidence>
<comment type="similarity">
    <text evidence="2 7">Belongs to the flavodoxin family.</text>
</comment>
<dbReference type="PANTHER" id="PTHR42809:SF1">
    <property type="entry name" value="FLAVODOXIN 1"/>
    <property type="match status" value="1"/>
</dbReference>
<dbReference type="GO" id="GO:0009055">
    <property type="term" value="F:electron transfer activity"/>
    <property type="evidence" value="ECO:0007669"/>
    <property type="project" value="UniProtKB-UniRule"/>
</dbReference>
<evidence type="ECO:0000256" key="3">
    <source>
        <dbReference type="ARBA" id="ARBA00022448"/>
    </source>
</evidence>
<dbReference type="Pfam" id="PF00258">
    <property type="entry name" value="Flavodoxin_1"/>
    <property type="match status" value="1"/>
</dbReference>
<dbReference type="Proteomes" id="UP000460950">
    <property type="component" value="Unassembled WGS sequence"/>
</dbReference>
<dbReference type="InterPro" id="IPR001094">
    <property type="entry name" value="Flavdoxin-like"/>
</dbReference>
<evidence type="ECO:0000256" key="2">
    <source>
        <dbReference type="ARBA" id="ARBA00005267"/>
    </source>
</evidence>
<evidence type="ECO:0000256" key="4">
    <source>
        <dbReference type="ARBA" id="ARBA00022630"/>
    </source>
</evidence>